<evidence type="ECO:0000313" key="6">
    <source>
        <dbReference type="EMBL" id="AKA44597.1"/>
    </source>
</evidence>
<dbReference type="Pfam" id="PF00201">
    <property type="entry name" value="UDPGT"/>
    <property type="match status" value="1"/>
</dbReference>
<comment type="similarity">
    <text evidence="2">Belongs to the UDP-glycosyltransferase family.</text>
</comment>
<keyword evidence="5" id="KW-0414">Isoprene biosynthesis</keyword>
<dbReference type="GO" id="GO:0016114">
    <property type="term" value="P:terpenoid biosynthetic process"/>
    <property type="evidence" value="ECO:0007669"/>
    <property type="project" value="UniProtKB-UniPathway"/>
</dbReference>
<dbReference type="SMR" id="A0A0D5ZCS9"/>
<dbReference type="UniPathway" id="UPA00213"/>
<evidence type="ECO:0000256" key="5">
    <source>
        <dbReference type="ARBA" id="ARBA00023229"/>
    </source>
</evidence>
<evidence type="ECO:0000256" key="2">
    <source>
        <dbReference type="ARBA" id="ARBA00009995"/>
    </source>
</evidence>
<proteinExistence type="evidence at transcript level"/>
<accession>A0A0D5ZCS9</accession>
<dbReference type="InterPro" id="IPR050481">
    <property type="entry name" value="UDP-glycosyltransf_plant"/>
</dbReference>
<dbReference type="EMBL" id="KM401929">
    <property type="protein sequence ID" value="AKA44597.1"/>
    <property type="molecule type" value="mRNA"/>
</dbReference>
<reference evidence="6" key="1">
    <citation type="journal article" date="2015" name="Metab. Eng.">
        <title>Production of bioactive ginsenosides Rh2 and Rg3 by metabolically engineered yeasts.</title>
        <authorList>
            <person name="Wang P."/>
            <person name="Wei Y."/>
            <person name="Fan Y."/>
            <person name="Liu Q."/>
            <person name="Wei W."/>
            <person name="Yang C."/>
            <person name="Zhang L."/>
            <person name="Zhao G."/>
            <person name="Yue J."/>
            <person name="Yan X."/>
            <person name="Zhou Z."/>
        </authorList>
    </citation>
    <scope>NUCLEOTIDE SEQUENCE</scope>
</reference>
<evidence type="ECO:0000256" key="3">
    <source>
        <dbReference type="ARBA" id="ARBA00022676"/>
    </source>
</evidence>
<keyword evidence="4" id="KW-0808">Transferase</keyword>
<keyword evidence="3" id="KW-0328">Glycosyltransferase</keyword>
<dbReference type="FunFam" id="3.40.50.2000:FF:000088">
    <property type="entry name" value="Glycosyltransferase"/>
    <property type="match status" value="1"/>
</dbReference>
<evidence type="ECO:0000256" key="1">
    <source>
        <dbReference type="ARBA" id="ARBA00004721"/>
    </source>
</evidence>
<protein>
    <submittedName>
        <fullName evidence="6">UGTPg17</fullName>
    </submittedName>
</protein>
<dbReference type="PANTHER" id="PTHR48049">
    <property type="entry name" value="GLYCOSYLTRANSFERASE"/>
    <property type="match status" value="1"/>
</dbReference>
<dbReference type="SUPFAM" id="SSF53756">
    <property type="entry name" value="UDP-Glycosyltransferase/glycogen phosphorylase"/>
    <property type="match status" value="1"/>
</dbReference>
<dbReference type="Gene3D" id="3.40.50.2000">
    <property type="entry name" value="Glycogen Phosphorylase B"/>
    <property type="match status" value="2"/>
</dbReference>
<dbReference type="FunFam" id="3.40.50.2000:FF:000037">
    <property type="entry name" value="Glycosyltransferase"/>
    <property type="match status" value="1"/>
</dbReference>
<dbReference type="CDD" id="cd03784">
    <property type="entry name" value="GT1_Gtf-like"/>
    <property type="match status" value="1"/>
</dbReference>
<evidence type="ECO:0000256" key="4">
    <source>
        <dbReference type="ARBA" id="ARBA00022679"/>
    </source>
</evidence>
<dbReference type="InterPro" id="IPR002213">
    <property type="entry name" value="UDP_glucos_trans"/>
</dbReference>
<comment type="pathway">
    <text evidence="1">Secondary metabolite biosynthesis; terpenoid biosynthesis.</text>
</comment>
<organism evidence="6">
    <name type="scientific">Panax ginseng</name>
    <name type="common">Korean ginseng</name>
    <dbReference type="NCBI Taxonomy" id="4054"/>
    <lineage>
        <taxon>Eukaryota</taxon>
        <taxon>Viridiplantae</taxon>
        <taxon>Streptophyta</taxon>
        <taxon>Embryophyta</taxon>
        <taxon>Tracheophyta</taxon>
        <taxon>Spermatophyta</taxon>
        <taxon>Magnoliopsida</taxon>
        <taxon>eudicotyledons</taxon>
        <taxon>Gunneridae</taxon>
        <taxon>Pentapetalae</taxon>
        <taxon>asterids</taxon>
        <taxon>campanulids</taxon>
        <taxon>Apiales</taxon>
        <taxon>Araliaceae</taxon>
        <taxon>Panax</taxon>
    </lineage>
</organism>
<dbReference type="PANTHER" id="PTHR48049:SF60">
    <property type="entry name" value="UDP-GLYCOSYLTRANSFERASE 91B1"/>
    <property type="match status" value="1"/>
</dbReference>
<dbReference type="GO" id="GO:0035251">
    <property type="term" value="F:UDP-glucosyltransferase activity"/>
    <property type="evidence" value="ECO:0007669"/>
    <property type="project" value="InterPro"/>
</dbReference>
<sequence length="479" mass="54474">MEINRHRKLTPMAAGNDNLHVAMFPWLAFGHLIPFLELSKSIAQKGHKVSFISTPRNIDRLPTVPTNLAPLITFVKLKLPRVHKLRQDAEATTDIRTDDIPFLKTAYDGLEPGLTRFLETESPDWIIYDFSPHWLPTIAARLGVSRAFFSIFNAWFIAFTGSSSEAMINGSDQRIRPEDFTVPPSWIPFPNNVAYRLYEINWVMGSSTDNESGVSDFYRAGSVISGSEVVLVRYCNEFEPEWIKLLEELHKKPVILLGLMPPSAQDRVDDKNEAEWLTIKEWLDSQDKGSVVYVALGSEATLSQNELTELAIGLELSGLPFFWVLRKPTGSEESNPIELPDRFLERIRDRGIVWMSWVPQLKILGHESVGGFLSHLGWSSIIEGLMFGRPLVMLPFLVDQGLNARVLVDNKVGIEVPRNETDGSFKRDSVAESLRLVMVEEEGRIYRERTKELSGIFGDKELHNRYMDTCIKYLENHTK</sequence>
<name>A0A0D5ZCS9_PANGI</name>
<dbReference type="AlphaFoldDB" id="A0A0D5ZCS9"/>